<organism evidence="1 2">
    <name type="scientific">Dendrothele bispora (strain CBS 962.96)</name>
    <dbReference type="NCBI Taxonomy" id="1314807"/>
    <lineage>
        <taxon>Eukaryota</taxon>
        <taxon>Fungi</taxon>
        <taxon>Dikarya</taxon>
        <taxon>Basidiomycota</taxon>
        <taxon>Agaricomycotina</taxon>
        <taxon>Agaricomycetes</taxon>
        <taxon>Agaricomycetidae</taxon>
        <taxon>Agaricales</taxon>
        <taxon>Agaricales incertae sedis</taxon>
        <taxon>Dendrothele</taxon>
    </lineage>
</organism>
<sequence length="121" mass="13544">MPHSYALLLRTSTLSGLKSSFSLPSNILLRYGRISFSFPLLVHNLFLLFHSESLGSLRSSLTLHFCFPCRVGSTIIYCPLAGSTIATGYLSVRLCVAIYFFPSLPRSCAHYMRCFLPLYPV</sequence>
<accession>A0A4S8MY57</accession>
<evidence type="ECO:0000313" key="2">
    <source>
        <dbReference type="Proteomes" id="UP000297245"/>
    </source>
</evidence>
<protein>
    <submittedName>
        <fullName evidence="1">Uncharacterized protein</fullName>
    </submittedName>
</protein>
<proteinExistence type="predicted"/>
<gene>
    <name evidence="1" type="ORF">K435DRAFT_76</name>
</gene>
<reference evidence="1 2" key="1">
    <citation type="journal article" date="2019" name="Nat. Ecol. Evol.">
        <title>Megaphylogeny resolves global patterns of mushroom evolution.</title>
        <authorList>
            <person name="Varga T."/>
            <person name="Krizsan K."/>
            <person name="Foldi C."/>
            <person name="Dima B."/>
            <person name="Sanchez-Garcia M."/>
            <person name="Sanchez-Ramirez S."/>
            <person name="Szollosi G.J."/>
            <person name="Szarkandi J.G."/>
            <person name="Papp V."/>
            <person name="Albert L."/>
            <person name="Andreopoulos W."/>
            <person name="Angelini C."/>
            <person name="Antonin V."/>
            <person name="Barry K.W."/>
            <person name="Bougher N.L."/>
            <person name="Buchanan P."/>
            <person name="Buyck B."/>
            <person name="Bense V."/>
            <person name="Catcheside P."/>
            <person name="Chovatia M."/>
            <person name="Cooper J."/>
            <person name="Damon W."/>
            <person name="Desjardin D."/>
            <person name="Finy P."/>
            <person name="Geml J."/>
            <person name="Haridas S."/>
            <person name="Hughes K."/>
            <person name="Justo A."/>
            <person name="Karasinski D."/>
            <person name="Kautmanova I."/>
            <person name="Kiss B."/>
            <person name="Kocsube S."/>
            <person name="Kotiranta H."/>
            <person name="LaButti K.M."/>
            <person name="Lechner B.E."/>
            <person name="Liimatainen K."/>
            <person name="Lipzen A."/>
            <person name="Lukacs Z."/>
            <person name="Mihaltcheva S."/>
            <person name="Morgado L.N."/>
            <person name="Niskanen T."/>
            <person name="Noordeloos M.E."/>
            <person name="Ohm R.A."/>
            <person name="Ortiz-Santana B."/>
            <person name="Ovrebo C."/>
            <person name="Racz N."/>
            <person name="Riley R."/>
            <person name="Savchenko A."/>
            <person name="Shiryaev A."/>
            <person name="Soop K."/>
            <person name="Spirin V."/>
            <person name="Szebenyi C."/>
            <person name="Tomsovsky M."/>
            <person name="Tulloss R.E."/>
            <person name="Uehling J."/>
            <person name="Grigoriev I.V."/>
            <person name="Vagvolgyi C."/>
            <person name="Papp T."/>
            <person name="Martin F.M."/>
            <person name="Miettinen O."/>
            <person name="Hibbett D.S."/>
            <person name="Nagy L.G."/>
        </authorList>
    </citation>
    <scope>NUCLEOTIDE SEQUENCE [LARGE SCALE GENOMIC DNA]</scope>
    <source>
        <strain evidence="1 2">CBS 962.96</strain>
    </source>
</reference>
<dbReference type="EMBL" id="ML179035">
    <property type="protein sequence ID" value="THV08102.1"/>
    <property type="molecule type" value="Genomic_DNA"/>
</dbReference>
<evidence type="ECO:0000313" key="1">
    <source>
        <dbReference type="EMBL" id="THV08102.1"/>
    </source>
</evidence>
<keyword evidence="2" id="KW-1185">Reference proteome</keyword>
<dbReference type="AlphaFoldDB" id="A0A4S8MY57"/>
<name>A0A4S8MY57_DENBC</name>
<dbReference type="Proteomes" id="UP000297245">
    <property type="component" value="Unassembled WGS sequence"/>
</dbReference>